<dbReference type="EMBL" id="WIQW01000026">
    <property type="protein sequence ID" value="KAF3100376.1"/>
    <property type="molecule type" value="Genomic_DNA"/>
</dbReference>
<feature type="signal peptide" evidence="2">
    <location>
        <begin position="1"/>
        <end position="21"/>
    </location>
</feature>
<evidence type="ECO:0000256" key="2">
    <source>
        <dbReference type="SAM" id="SignalP"/>
    </source>
</evidence>
<feature type="compositionally biased region" description="Low complexity" evidence="1">
    <location>
        <begin position="713"/>
        <end position="724"/>
    </location>
</feature>
<proteinExistence type="predicted"/>
<comment type="caution">
    <text evidence="4">The sequence shown here is derived from an EMBL/GenBank/DDBJ whole genome shotgun (WGS) entry which is preliminary data.</text>
</comment>
<keyword evidence="2" id="KW-0732">Signal</keyword>
<evidence type="ECO:0000313" key="4">
    <source>
        <dbReference type="EMBL" id="KAF3133621.1"/>
    </source>
</evidence>
<evidence type="ECO:0000313" key="6">
    <source>
        <dbReference type="Proteomes" id="UP000480548"/>
    </source>
</evidence>
<feature type="region of interest" description="Disordered" evidence="1">
    <location>
        <begin position="619"/>
        <end position="656"/>
    </location>
</feature>
<feature type="chain" id="PRO_5036398103" evidence="2">
    <location>
        <begin position="22"/>
        <end position="948"/>
    </location>
</feature>
<sequence length="948" mass="100710">MMRNIKFAALAALFISGSASAAPRQPLNDRRYVTAAPARNSEECETTTYTIITPKPGANPTPVTKQFQPVYSCTPEYVVCDSKNKEKCETIYKTSSYRWVSTEVPCYSGIATITRVNQPITIAAYPTHKTETCHCEKAGTCYYGVTSTVVAQPTQFPYVNTGWEYKVCNYNDYYKWYNGEYSPEFSDMKTLGGNDGYAPSPQKPGPQGPRPYLSSDKTDYTPVYTSQQYGNQGPKYNSGQGGYSHPVSNSKSEYHGEYKPGYGGNNKPVYHGAYKPGYKGNGKPEYHGESKLGYHGTYKPMFNGEYKPGHNSEYNSGYHGEYKPSYHGEPQHGYQGQYKPGYHGGNKPTYYGEHKPGYRSENKPAYHGEYKPEYHGERKPAYHGEYKSDYRGNGSHKMGHYGGKGYEGSRGGPEYHGKTDTYKEHSGNKDYYSKDRGYKGNHSKGKGHKGNYGHGGKDIPDGSVVGAGSGGSSTTTTSSSGGGNASTGPSSTGSSSTESGNASIEPTFTGTTSAGTSSTVGGNASTGSISTRPSSTEPSASNTSGEPSGRGGTSIGGEPTSTGPNPTVTCSIGPDAVETCSTRPDSTQTSGPNPTEKCVIGPDSVEACSIEPNSTETCSIGPDATETCSTGPDSTITPPSESVPTETCSIGPDSIETCSTKPNPTETCSIGPDSVETCSIRPNPTETCSIGPDSIETCTTGPESWETYTTQFSSTVPSTAAPTTYEPSETATELPSNNQEPPQSYEIVEGLNAEGTYMNIGDFGPCAIKSLTTAKALQECKRSGGKIPTNLIGCITDTGIADIDCILSCNGDLDSLTLAQRCLKKSSTIEDPTIRCAQMGMSGGSQLLYKACVASQGGKPCSRQFLKRQTIEDATAYATECAAAGLLSGTVKKCVETARLGLDTGSGVRAIHGVKNIVGYSGTERHDSLDDVGSNIHRCFSDLLAGSF</sequence>
<dbReference type="AlphaFoldDB" id="A0A7C8JNJ4"/>
<feature type="compositionally biased region" description="Polar residues" evidence="1">
    <location>
        <begin position="559"/>
        <end position="570"/>
    </location>
</feature>
<dbReference type="Proteomes" id="UP000475325">
    <property type="component" value="Unassembled WGS sequence"/>
</dbReference>
<evidence type="ECO:0000313" key="5">
    <source>
        <dbReference type="Proteomes" id="UP000475325"/>
    </source>
</evidence>
<feature type="compositionally biased region" description="Low complexity" evidence="1">
    <location>
        <begin position="486"/>
        <end position="528"/>
    </location>
</feature>
<feature type="compositionally biased region" description="Polar residues" evidence="1">
    <location>
        <begin position="579"/>
        <end position="593"/>
    </location>
</feature>
<evidence type="ECO:0000313" key="3">
    <source>
        <dbReference type="EMBL" id="KAF3100376.1"/>
    </source>
</evidence>
<organism evidence="4 6">
    <name type="scientific">Orbilia oligospora</name>
    <name type="common">Nematode-trapping fungus</name>
    <name type="synonym">Arthrobotrys oligospora</name>
    <dbReference type="NCBI Taxonomy" id="2813651"/>
    <lineage>
        <taxon>Eukaryota</taxon>
        <taxon>Fungi</taxon>
        <taxon>Dikarya</taxon>
        <taxon>Ascomycota</taxon>
        <taxon>Pezizomycotina</taxon>
        <taxon>Orbiliomycetes</taxon>
        <taxon>Orbiliales</taxon>
        <taxon>Orbiliaceae</taxon>
        <taxon>Orbilia</taxon>
    </lineage>
</organism>
<feature type="region of interest" description="Disordered" evidence="1">
    <location>
        <begin position="683"/>
        <end position="702"/>
    </location>
</feature>
<protein>
    <submittedName>
        <fullName evidence="4">Uncharacterized protein</fullName>
    </submittedName>
</protein>
<feature type="region of interest" description="Disordered" evidence="1">
    <location>
        <begin position="192"/>
        <end position="254"/>
    </location>
</feature>
<accession>A0A7C8JNJ4</accession>
<feature type="compositionally biased region" description="Basic and acidic residues" evidence="1">
    <location>
        <begin position="413"/>
        <end position="438"/>
    </location>
</feature>
<feature type="compositionally biased region" description="Basic residues" evidence="1">
    <location>
        <begin position="439"/>
        <end position="451"/>
    </location>
</feature>
<reference evidence="5 6" key="1">
    <citation type="submission" date="2019-06" db="EMBL/GenBank/DDBJ databases">
        <authorList>
            <person name="Palmer J.M."/>
        </authorList>
    </citation>
    <scope>NUCLEOTIDE SEQUENCE [LARGE SCALE GENOMIC DNA]</scope>
    <source>
        <strain evidence="3 5">TWF102</strain>
        <strain evidence="4 6">TWF703</strain>
    </source>
</reference>
<evidence type="ECO:0000256" key="1">
    <source>
        <dbReference type="SAM" id="MobiDB-lite"/>
    </source>
</evidence>
<name>A0A7C8JNJ4_ORBOL</name>
<feature type="compositionally biased region" description="Polar residues" evidence="1">
    <location>
        <begin position="529"/>
        <end position="546"/>
    </location>
</feature>
<feature type="compositionally biased region" description="Gly residues" evidence="1">
    <location>
        <begin position="400"/>
        <end position="411"/>
    </location>
</feature>
<dbReference type="EMBL" id="WIQZ01000039">
    <property type="protein sequence ID" value="KAF3133621.1"/>
    <property type="molecule type" value="Genomic_DNA"/>
</dbReference>
<feature type="compositionally biased region" description="Polar residues" evidence="1">
    <location>
        <begin position="626"/>
        <end position="648"/>
    </location>
</feature>
<feature type="compositionally biased region" description="Basic and acidic residues" evidence="1">
    <location>
        <begin position="359"/>
        <end position="390"/>
    </location>
</feature>
<feature type="compositionally biased region" description="Polar residues" evidence="1">
    <location>
        <begin position="725"/>
        <end position="742"/>
    </location>
</feature>
<feature type="region of interest" description="Disordered" evidence="1">
    <location>
        <begin position="359"/>
        <end position="599"/>
    </location>
</feature>
<feature type="compositionally biased region" description="Polar residues" evidence="1">
    <location>
        <begin position="223"/>
        <end position="238"/>
    </location>
</feature>
<gene>
    <name evidence="3" type="ORF">TWF102_005260</name>
    <name evidence="4" type="ORF">TWF703_006678</name>
</gene>
<dbReference type="Proteomes" id="UP000480548">
    <property type="component" value="Unassembled WGS sequence"/>
</dbReference>
<feature type="region of interest" description="Disordered" evidence="1">
    <location>
        <begin position="713"/>
        <end position="743"/>
    </location>
</feature>